<protein>
    <submittedName>
        <fullName evidence="2">Uncharacterized protein</fullName>
    </submittedName>
</protein>
<keyword evidence="1" id="KW-1133">Transmembrane helix</keyword>
<keyword evidence="3" id="KW-1185">Reference proteome</keyword>
<keyword evidence="1" id="KW-0812">Transmembrane</keyword>
<accession>A0ABU2V2Z2</accession>
<sequence length="85" mass="9016">MAWTQAMLDHPPVAGAVSVCWAGILVCGVLALVVRSRRSLVRVDGAVLVLAVALVVCGYCLNHIGTDEDVLTEQAARQILHGRPI</sequence>
<dbReference type="RefSeq" id="WP_311712897.1">
    <property type="nucleotide sequence ID" value="NZ_JAVREZ010000001.1"/>
</dbReference>
<dbReference type="Proteomes" id="UP001183824">
    <property type="component" value="Unassembled WGS sequence"/>
</dbReference>
<evidence type="ECO:0000256" key="1">
    <source>
        <dbReference type="SAM" id="Phobius"/>
    </source>
</evidence>
<evidence type="ECO:0000313" key="2">
    <source>
        <dbReference type="EMBL" id="MDT0479536.1"/>
    </source>
</evidence>
<keyword evidence="1" id="KW-0472">Membrane</keyword>
<proteinExistence type="predicted"/>
<name>A0ABU2V2Z2_9ACTN</name>
<gene>
    <name evidence="2" type="ORF">RNB18_04960</name>
</gene>
<feature type="transmembrane region" description="Helical" evidence="1">
    <location>
        <begin position="12"/>
        <end position="34"/>
    </location>
</feature>
<comment type="caution">
    <text evidence="2">The sequence shown here is derived from an EMBL/GenBank/DDBJ whole genome shotgun (WGS) entry which is preliminary data.</text>
</comment>
<feature type="transmembrane region" description="Helical" evidence="1">
    <location>
        <begin position="46"/>
        <end position="64"/>
    </location>
</feature>
<evidence type="ECO:0000313" key="3">
    <source>
        <dbReference type="Proteomes" id="UP001183824"/>
    </source>
</evidence>
<organism evidence="2 3">
    <name type="scientific">Streptomyces doebereineriae</name>
    <dbReference type="NCBI Taxonomy" id="3075528"/>
    <lineage>
        <taxon>Bacteria</taxon>
        <taxon>Bacillati</taxon>
        <taxon>Actinomycetota</taxon>
        <taxon>Actinomycetes</taxon>
        <taxon>Kitasatosporales</taxon>
        <taxon>Streptomycetaceae</taxon>
        <taxon>Streptomyces</taxon>
    </lineage>
</organism>
<dbReference type="EMBL" id="JAVREZ010000001">
    <property type="protein sequence ID" value="MDT0479536.1"/>
    <property type="molecule type" value="Genomic_DNA"/>
</dbReference>
<reference evidence="3" key="1">
    <citation type="submission" date="2023-07" db="EMBL/GenBank/DDBJ databases">
        <title>30 novel species of actinomycetes from the DSMZ collection.</title>
        <authorList>
            <person name="Nouioui I."/>
        </authorList>
    </citation>
    <scope>NUCLEOTIDE SEQUENCE [LARGE SCALE GENOMIC DNA]</scope>
    <source>
        <strain evidence="3">DSM 41640</strain>
    </source>
</reference>